<proteinExistence type="predicted"/>
<protein>
    <recommendedName>
        <fullName evidence="3">Four helix bundle protein</fullName>
    </recommendedName>
</protein>
<evidence type="ECO:0008006" key="3">
    <source>
        <dbReference type="Google" id="ProtNLM"/>
    </source>
</evidence>
<evidence type="ECO:0000313" key="1">
    <source>
        <dbReference type="EMBL" id="OGY54690.1"/>
    </source>
</evidence>
<organism evidence="1 2">
    <name type="scientific">Candidatus Buchananbacteria bacterium RIFCSPLOWO2_01_FULL_46_12</name>
    <dbReference type="NCBI Taxonomy" id="1797546"/>
    <lineage>
        <taxon>Bacteria</taxon>
        <taxon>Candidatus Buchananiibacteriota</taxon>
    </lineage>
</organism>
<dbReference type="InterPro" id="IPR036583">
    <property type="entry name" value="23S_rRNA_IVS_sf"/>
</dbReference>
<dbReference type="NCBIfam" id="TIGR02436">
    <property type="entry name" value="four helix bundle protein"/>
    <property type="match status" value="1"/>
</dbReference>
<dbReference type="Pfam" id="PF05635">
    <property type="entry name" value="23S_rRNA_IVP"/>
    <property type="match status" value="1"/>
</dbReference>
<sequence length="123" mass="13809">MKINTFTDLVAWREAHALVLLIYKSTKSFPADEKFGLASQMRRAAISTTSNISEGFCRRTKNDKNQFYLIAKGSNAELQSQLFASRDLEYLTTPEFRTIYLKSVGVSKLISGLIKSSAAAEKY</sequence>
<dbReference type="PANTHER" id="PTHR38471:SF2">
    <property type="entry name" value="FOUR HELIX BUNDLE PROTEIN"/>
    <property type="match status" value="1"/>
</dbReference>
<dbReference type="Gene3D" id="1.20.1440.60">
    <property type="entry name" value="23S rRNA-intervening sequence"/>
    <property type="match status" value="1"/>
</dbReference>
<name>A0A1G1YST7_9BACT</name>
<dbReference type="AlphaFoldDB" id="A0A1G1YST7"/>
<dbReference type="CDD" id="cd16377">
    <property type="entry name" value="23S_rRNA_IVP_like"/>
    <property type="match status" value="1"/>
</dbReference>
<dbReference type="SUPFAM" id="SSF158446">
    <property type="entry name" value="IVS-encoded protein-like"/>
    <property type="match status" value="1"/>
</dbReference>
<dbReference type="PANTHER" id="PTHR38471">
    <property type="entry name" value="FOUR HELIX BUNDLE PROTEIN"/>
    <property type="match status" value="1"/>
</dbReference>
<dbReference type="Proteomes" id="UP000176512">
    <property type="component" value="Unassembled WGS sequence"/>
</dbReference>
<comment type="caution">
    <text evidence="1">The sequence shown here is derived from an EMBL/GenBank/DDBJ whole genome shotgun (WGS) entry which is preliminary data.</text>
</comment>
<dbReference type="InterPro" id="IPR012657">
    <property type="entry name" value="23S_rRNA-intervening_sequence"/>
</dbReference>
<reference evidence="1 2" key="1">
    <citation type="journal article" date="2016" name="Nat. Commun.">
        <title>Thousands of microbial genomes shed light on interconnected biogeochemical processes in an aquifer system.</title>
        <authorList>
            <person name="Anantharaman K."/>
            <person name="Brown C.T."/>
            <person name="Hug L.A."/>
            <person name="Sharon I."/>
            <person name="Castelle C.J."/>
            <person name="Probst A.J."/>
            <person name="Thomas B.C."/>
            <person name="Singh A."/>
            <person name="Wilkins M.J."/>
            <person name="Karaoz U."/>
            <person name="Brodie E.L."/>
            <person name="Williams K.H."/>
            <person name="Hubbard S.S."/>
            <person name="Banfield J.F."/>
        </authorList>
    </citation>
    <scope>NUCLEOTIDE SEQUENCE [LARGE SCALE GENOMIC DNA]</scope>
</reference>
<accession>A0A1G1YST7</accession>
<gene>
    <name evidence="1" type="ORF">A3A24_02385</name>
</gene>
<dbReference type="EMBL" id="MHIP01000027">
    <property type="protein sequence ID" value="OGY54690.1"/>
    <property type="molecule type" value="Genomic_DNA"/>
</dbReference>
<evidence type="ECO:0000313" key="2">
    <source>
        <dbReference type="Proteomes" id="UP000176512"/>
    </source>
</evidence>